<keyword evidence="1" id="KW-0175">Coiled coil</keyword>
<organism evidence="3 4">
    <name type="scientific">Halocaridina rubra</name>
    <name type="common">Hawaiian red shrimp</name>
    <dbReference type="NCBI Taxonomy" id="373956"/>
    <lineage>
        <taxon>Eukaryota</taxon>
        <taxon>Metazoa</taxon>
        <taxon>Ecdysozoa</taxon>
        <taxon>Arthropoda</taxon>
        <taxon>Crustacea</taxon>
        <taxon>Multicrustacea</taxon>
        <taxon>Malacostraca</taxon>
        <taxon>Eumalacostraca</taxon>
        <taxon>Eucarida</taxon>
        <taxon>Decapoda</taxon>
        <taxon>Pleocyemata</taxon>
        <taxon>Caridea</taxon>
        <taxon>Atyoidea</taxon>
        <taxon>Atyidae</taxon>
        <taxon>Halocaridina</taxon>
    </lineage>
</organism>
<gene>
    <name evidence="3" type="ORF">SK128_009661</name>
</gene>
<proteinExistence type="predicted"/>
<feature type="coiled-coil region" evidence="1">
    <location>
        <begin position="109"/>
        <end position="157"/>
    </location>
</feature>
<evidence type="ECO:0000256" key="1">
    <source>
        <dbReference type="SAM" id="Coils"/>
    </source>
</evidence>
<feature type="coiled-coil region" evidence="1">
    <location>
        <begin position="192"/>
        <end position="283"/>
    </location>
</feature>
<evidence type="ECO:0000313" key="4">
    <source>
        <dbReference type="Proteomes" id="UP001381693"/>
    </source>
</evidence>
<dbReference type="EMBL" id="JAXCGZ010006669">
    <property type="protein sequence ID" value="KAK7079608.1"/>
    <property type="molecule type" value="Genomic_DNA"/>
</dbReference>
<dbReference type="Proteomes" id="UP001381693">
    <property type="component" value="Unassembled WGS sequence"/>
</dbReference>
<dbReference type="AlphaFoldDB" id="A0AAN8XDN5"/>
<sequence length="602" mass="70422">MDSMNTTKTDFIFLSLNIIACVTCFYWQRLAFRYLHQRYFSSSLPSAKVKYPCFRKSSREPSTNMCFNLGFFKPVEKEVMNVDHAIARDAVGLSRSELLKDNTKMCNYIRSLQKQLAKVNDEKKLLQEKIPAFENELQTVNKQNQALQFRAATLEEDCRTYKCKITKDEDLRKKRENLGCQNQVQVYNDEGMQRLREELKRKQEKVSDLENKIESMIDVYVKNKQEYKNLANNFVRERDEHLQETNRLRDQLRMKHNVAQQKVRELKNQVQSLHEEREQIMSAVRQVSLNARQVLKYYQDIVENIFKQVFEYVNRLIQQRDYALSTMAGHPHDFHKQKARLYKDFGSKMEELKVIAESKHRALWKEFFPADPSKSDDDIPADIEIEADVWKEFFPADPSKSDEDIPADIEIEADVTLLLWKEFFPADPSKSDEDIPADIEIEADVWKEFFPADPSKSDDDIPADIEIEADVWKEFFPADPSKSDEDIPADIEVEADVWKEFFPDDPSKSDEDIPADIEIEADVWKFFPADPSKSDEDIPADIETEADVVDNDPDYQQHQIILFYSGRSSSRLTPARVTKTFLQTSKLKLMLWTMILIISNTK</sequence>
<keyword evidence="2" id="KW-0812">Transmembrane</keyword>
<keyword evidence="2" id="KW-1133">Transmembrane helix</keyword>
<keyword evidence="4" id="KW-1185">Reference proteome</keyword>
<protein>
    <submittedName>
        <fullName evidence="3">Uncharacterized protein</fullName>
    </submittedName>
</protein>
<evidence type="ECO:0000313" key="3">
    <source>
        <dbReference type="EMBL" id="KAK7079608.1"/>
    </source>
</evidence>
<name>A0AAN8XDN5_HALRR</name>
<accession>A0AAN8XDN5</accession>
<reference evidence="3 4" key="1">
    <citation type="submission" date="2023-11" db="EMBL/GenBank/DDBJ databases">
        <title>Halocaridina rubra genome assembly.</title>
        <authorList>
            <person name="Smith C."/>
        </authorList>
    </citation>
    <scope>NUCLEOTIDE SEQUENCE [LARGE SCALE GENOMIC DNA]</scope>
    <source>
        <strain evidence="3">EP-1</strain>
        <tissue evidence="3">Whole</tissue>
    </source>
</reference>
<keyword evidence="2" id="KW-0472">Membrane</keyword>
<evidence type="ECO:0000256" key="2">
    <source>
        <dbReference type="SAM" id="Phobius"/>
    </source>
</evidence>
<feature type="transmembrane region" description="Helical" evidence="2">
    <location>
        <begin position="12"/>
        <end position="32"/>
    </location>
</feature>
<comment type="caution">
    <text evidence="3">The sequence shown here is derived from an EMBL/GenBank/DDBJ whole genome shotgun (WGS) entry which is preliminary data.</text>
</comment>